<dbReference type="RefSeq" id="WP_381525182.1">
    <property type="nucleotide sequence ID" value="NZ_JBHULN010000011.1"/>
</dbReference>
<sequence length="186" mass="22383">MKNYFTDEELVNQYQETRQNDYFEQLYERYCDKVHRKCMSFTKDSMQADDLTQDIFLRLINKIDGYKHQAKFSTWLYSITYNYCTDQVRAPRSRKETLLGEGWEGLNINADDGLSEREELAARQVQKAMMRLAPEDQSLLRQKYQDDLSVRDLAYSHSLTESAVKMRLKRSRDRLRQYYQEQMADY</sequence>
<dbReference type="InterPro" id="IPR013325">
    <property type="entry name" value="RNA_pol_sigma_r2"/>
</dbReference>
<dbReference type="InterPro" id="IPR013324">
    <property type="entry name" value="RNA_pol_sigma_r3/r4-like"/>
</dbReference>
<dbReference type="InterPro" id="IPR036388">
    <property type="entry name" value="WH-like_DNA-bd_sf"/>
</dbReference>
<dbReference type="InterPro" id="IPR039425">
    <property type="entry name" value="RNA_pol_sigma-70-like"/>
</dbReference>
<evidence type="ECO:0000256" key="3">
    <source>
        <dbReference type="ARBA" id="ARBA00023082"/>
    </source>
</evidence>
<keyword evidence="4" id="KW-0238">DNA-binding</keyword>
<dbReference type="EMBL" id="JBHULN010000011">
    <property type="protein sequence ID" value="MFD2572611.1"/>
    <property type="molecule type" value="Genomic_DNA"/>
</dbReference>
<dbReference type="PANTHER" id="PTHR43133">
    <property type="entry name" value="RNA POLYMERASE ECF-TYPE SIGMA FACTO"/>
    <property type="match status" value="1"/>
</dbReference>
<protein>
    <submittedName>
        <fullName evidence="7">RNA polymerase sigma factor</fullName>
    </submittedName>
</protein>
<name>A0ABW5M7Y7_9BACT</name>
<dbReference type="Gene3D" id="1.10.10.10">
    <property type="entry name" value="Winged helix-like DNA-binding domain superfamily/Winged helix DNA-binding domain"/>
    <property type="match status" value="1"/>
</dbReference>
<proteinExistence type="inferred from homology"/>
<keyword evidence="5" id="KW-0804">Transcription</keyword>
<dbReference type="Proteomes" id="UP001597469">
    <property type="component" value="Unassembled WGS sequence"/>
</dbReference>
<evidence type="ECO:0000256" key="2">
    <source>
        <dbReference type="ARBA" id="ARBA00023015"/>
    </source>
</evidence>
<feature type="domain" description="RNA polymerase sigma-70 region 2" evidence="6">
    <location>
        <begin position="26"/>
        <end position="90"/>
    </location>
</feature>
<dbReference type="SUPFAM" id="SSF88946">
    <property type="entry name" value="Sigma2 domain of RNA polymerase sigma factors"/>
    <property type="match status" value="1"/>
</dbReference>
<dbReference type="Gene3D" id="1.10.1740.10">
    <property type="match status" value="1"/>
</dbReference>
<evidence type="ECO:0000256" key="5">
    <source>
        <dbReference type="ARBA" id="ARBA00023163"/>
    </source>
</evidence>
<keyword evidence="3" id="KW-0731">Sigma factor</keyword>
<dbReference type="NCBIfam" id="TIGR02937">
    <property type="entry name" value="sigma70-ECF"/>
    <property type="match status" value="1"/>
</dbReference>
<comment type="caution">
    <text evidence="7">The sequence shown here is derived from an EMBL/GenBank/DDBJ whole genome shotgun (WGS) entry which is preliminary data.</text>
</comment>
<dbReference type="InterPro" id="IPR007627">
    <property type="entry name" value="RNA_pol_sigma70_r2"/>
</dbReference>
<evidence type="ECO:0000259" key="6">
    <source>
        <dbReference type="Pfam" id="PF04542"/>
    </source>
</evidence>
<dbReference type="Pfam" id="PF04542">
    <property type="entry name" value="Sigma70_r2"/>
    <property type="match status" value="1"/>
</dbReference>
<organism evidence="7 8">
    <name type="scientific">Spirosoma soli</name>
    <dbReference type="NCBI Taxonomy" id="1770529"/>
    <lineage>
        <taxon>Bacteria</taxon>
        <taxon>Pseudomonadati</taxon>
        <taxon>Bacteroidota</taxon>
        <taxon>Cytophagia</taxon>
        <taxon>Cytophagales</taxon>
        <taxon>Cytophagaceae</taxon>
        <taxon>Spirosoma</taxon>
    </lineage>
</organism>
<evidence type="ECO:0000256" key="1">
    <source>
        <dbReference type="ARBA" id="ARBA00010641"/>
    </source>
</evidence>
<gene>
    <name evidence="7" type="ORF">ACFSUS_18370</name>
</gene>
<comment type="similarity">
    <text evidence="1">Belongs to the sigma-70 factor family. ECF subfamily.</text>
</comment>
<evidence type="ECO:0000256" key="4">
    <source>
        <dbReference type="ARBA" id="ARBA00023125"/>
    </source>
</evidence>
<reference evidence="8" key="1">
    <citation type="journal article" date="2019" name="Int. J. Syst. Evol. Microbiol.">
        <title>The Global Catalogue of Microorganisms (GCM) 10K type strain sequencing project: providing services to taxonomists for standard genome sequencing and annotation.</title>
        <authorList>
            <consortium name="The Broad Institute Genomics Platform"/>
            <consortium name="The Broad Institute Genome Sequencing Center for Infectious Disease"/>
            <person name="Wu L."/>
            <person name="Ma J."/>
        </authorList>
    </citation>
    <scope>NUCLEOTIDE SEQUENCE [LARGE SCALE GENOMIC DNA]</scope>
    <source>
        <strain evidence="8">KCTC 42805</strain>
    </source>
</reference>
<dbReference type="PANTHER" id="PTHR43133:SF8">
    <property type="entry name" value="RNA POLYMERASE SIGMA FACTOR HI_1459-RELATED"/>
    <property type="match status" value="1"/>
</dbReference>
<accession>A0ABW5M7Y7</accession>
<keyword evidence="2" id="KW-0805">Transcription regulation</keyword>
<dbReference type="SUPFAM" id="SSF88659">
    <property type="entry name" value="Sigma3 and sigma4 domains of RNA polymerase sigma factors"/>
    <property type="match status" value="1"/>
</dbReference>
<evidence type="ECO:0000313" key="7">
    <source>
        <dbReference type="EMBL" id="MFD2572611.1"/>
    </source>
</evidence>
<evidence type="ECO:0000313" key="8">
    <source>
        <dbReference type="Proteomes" id="UP001597469"/>
    </source>
</evidence>
<keyword evidence="8" id="KW-1185">Reference proteome</keyword>
<dbReference type="InterPro" id="IPR014284">
    <property type="entry name" value="RNA_pol_sigma-70_dom"/>
</dbReference>